<keyword evidence="5 9" id="KW-0456">Lyase</keyword>
<feature type="modified residue" description="N6-(pyridoxal phosphate)lysine" evidence="6">
    <location>
        <position position="257"/>
    </location>
</feature>
<dbReference type="PANTHER" id="PTHR48097:SF9">
    <property type="entry name" value="L-THREONINE ALDOLASE"/>
    <property type="match status" value="1"/>
</dbReference>
<evidence type="ECO:0000256" key="3">
    <source>
        <dbReference type="ARBA" id="ARBA00011881"/>
    </source>
</evidence>
<evidence type="ECO:0000256" key="1">
    <source>
        <dbReference type="ARBA" id="ARBA00001933"/>
    </source>
</evidence>
<gene>
    <name evidence="9" type="primary">ltaE</name>
    <name evidence="9" type="ordered locus">BMA10229_1124</name>
</gene>
<dbReference type="AlphaFoldDB" id="A2RZ08"/>
<dbReference type="NCBIfam" id="NF007825">
    <property type="entry name" value="PRK10534.1"/>
    <property type="match status" value="1"/>
</dbReference>
<evidence type="ECO:0000256" key="7">
    <source>
        <dbReference type="SAM" id="MobiDB-lite"/>
    </source>
</evidence>
<protein>
    <submittedName>
        <fullName evidence="9">L-allo-threonine aldolase</fullName>
        <ecNumber evidence="9">4.1.2.5</ecNumber>
    </submittedName>
</protein>
<sequence>MRPRTAHRIGARAPRRARAASAASSGATPNCVHSKPPLHRASAPAHRAILLFDETPTGTQMIDLRSDTVTRPSAPMLAAMTAAEVGDDVWGDDPTVARLQAVVAEHAGKEAALFFPSGTQSNLAALMSHCERGDEYIVGQAAHTYKYEGGGAAVLGSIQPQPIENAADGTLPLEKIAAAIKPIDDHFARSRLFTLENTIGGKVLPAGYVDEAVALARSRGLAAHLDGARVCNAAVASGRAIAELCAPFDSVSICFSKGLGAPVGSVLVGSGALIERAHRWRKVLGGGMRQAGVLAAACLYALEHNVERLADDHANAERLAQGLARIEPVKVLSQATNMVFAQFPEADCAPLEAWLKERGILTQMLYASRFVTHCDVSRDDIDTAVAAISAYFARSRA</sequence>
<dbReference type="InterPro" id="IPR015424">
    <property type="entry name" value="PyrdxlP-dep_Trfase"/>
</dbReference>
<dbReference type="Proteomes" id="UP000002283">
    <property type="component" value="Chromosome II"/>
</dbReference>
<dbReference type="FunFam" id="3.40.640.10:FF:000030">
    <property type="entry name" value="Low-specificity L-threonine aldolase"/>
    <property type="match status" value="1"/>
</dbReference>
<dbReference type="CDD" id="cd06502">
    <property type="entry name" value="TA_like"/>
    <property type="match status" value="1"/>
</dbReference>
<evidence type="ECO:0000256" key="4">
    <source>
        <dbReference type="ARBA" id="ARBA00022898"/>
    </source>
</evidence>
<dbReference type="GO" id="GO:0005829">
    <property type="term" value="C:cytosol"/>
    <property type="evidence" value="ECO:0007669"/>
    <property type="project" value="TreeGrafter"/>
</dbReference>
<dbReference type="GO" id="GO:0006567">
    <property type="term" value="P:L-threonine catabolic process"/>
    <property type="evidence" value="ECO:0007669"/>
    <property type="project" value="TreeGrafter"/>
</dbReference>
<dbReference type="NCBIfam" id="NF041359">
    <property type="entry name" value="GntG_guanitoxin"/>
    <property type="match status" value="1"/>
</dbReference>
<comment type="subunit">
    <text evidence="3">Homotetramer.</text>
</comment>
<dbReference type="SUPFAM" id="SSF53383">
    <property type="entry name" value="PLP-dependent transferases"/>
    <property type="match status" value="1"/>
</dbReference>
<dbReference type="InterPro" id="IPR015421">
    <property type="entry name" value="PyrdxlP-dep_Trfase_major"/>
</dbReference>
<dbReference type="PANTHER" id="PTHR48097">
    <property type="entry name" value="L-THREONINE ALDOLASE-RELATED"/>
    <property type="match status" value="1"/>
</dbReference>
<dbReference type="InterPro" id="IPR015422">
    <property type="entry name" value="PyrdxlP-dep_Trfase_small"/>
</dbReference>
<evidence type="ECO:0000256" key="5">
    <source>
        <dbReference type="ARBA" id="ARBA00023239"/>
    </source>
</evidence>
<dbReference type="GO" id="GO:0008732">
    <property type="term" value="F:L-allo-threonine aldolase activity"/>
    <property type="evidence" value="ECO:0007669"/>
    <property type="project" value="TreeGrafter"/>
</dbReference>
<dbReference type="EC" id="4.1.2.5" evidence="9"/>
<feature type="domain" description="Aromatic amino acid beta-eliminating lyase/threonine aldolase" evidence="8">
    <location>
        <begin position="63"/>
        <end position="343"/>
    </location>
</feature>
<dbReference type="Gene3D" id="3.40.640.10">
    <property type="entry name" value="Type I PLP-dependent aspartate aminotransferase-like (Major domain)"/>
    <property type="match status" value="1"/>
</dbReference>
<feature type="region of interest" description="Disordered" evidence="7">
    <location>
        <begin position="1"/>
        <end position="39"/>
    </location>
</feature>
<dbReference type="Gene3D" id="3.90.1150.10">
    <property type="entry name" value="Aspartate Aminotransferase, domain 1"/>
    <property type="match status" value="1"/>
</dbReference>
<evidence type="ECO:0000256" key="6">
    <source>
        <dbReference type="PIRSR" id="PIRSR017617-1"/>
    </source>
</evidence>
<evidence type="ECO:0000313" key="9">
    <source>
        <dbReference type="EMBL" id="ABN00256.2"/>
    </source>
</evidence>
<dbReference type="KEGG" id="bml:BMA10229_1124"/>
<dbReference type="GO" id="GO:0006545">
    <property type="term" value="P:glycine biosynthetic process"/>
    <property type="evidence" value="ECO:0007669"/>
    <property type="project" value="TreeGrafter"/>
</dbReference>
<evidence type="ECO:0000256" key="2">
    <source>
        <dbReference type="ARBA" id="ARBA00006966"/>
    </source>
</evidence>
<dbReference type="PIRSF" id="PIRSF017617">
    <property type="entry name" value="Thr_aldolase"/>
    <property type="match status" value="1"/>
</dbReference>
<organism evidence="9 10">
    <name type="scientific">Burkholderia mallei (strain NCTC 10229)</name>
    <dbReference type="NCBI Taxonomy" id="412022"/>
    <lineage>
        <taxon>Bacteria</taxon>
        <taxon>Pseudomonadati</taxon>
        <taxon>Pseudomonadota</taxon>
        <taxon>Betaproteobacteria</taxon>
        <taxon>Burkholderiales</taxon>
        <taxon>Burkholderiaceae</taxon>
        <taxon>Burkholderia</taxon>
        <taxon>pseudomallei group</taxon>
    </lineage>
</organism>
<evidence type="ECO:0000313" key="10">
    <source>
        <dbReference type="Proteomes" id="UP000002283"/>
    </source>
</evidence>
<dbReference type="EMBL" id="CP000545">
    <property type="protein sequence ID" value="ABN00256.2"/>
    <property type="molecule type" value="Genomic_DNA"/>
</dbReference>
<proteinExistence type="inferred from homology"/>
<evidence type="ECO:0000259" key="8">
    <source>
        <dbReference type="Pfam" id="PF01212"/>
    </source>
</evidence>
<dbReference type="InterPro" id="IPR001597">
    <property type="entry name" value="ArAA_b-elim_lyase/Thr_aldolase"/>
</dbReference>
<reference evidence="9 10" key="1">
    <citation type="submission" date="2007-01" db="EMBL/GenBank/DDBJ databases">
        <authorList>
            <person name="DeShazer D."/>
            <person name="Woods D.E."/>
            <person name="Nierman W.C."/>
        </authorList>
    </citation>
    <scope>NUCLEOTIDE SEQUENCE [LARGE SCALE GENOMIC DNA]</scope>
    <source>
        <strain evidence="9 10">NCTC 10229</strain>
    </source>
</reference>
<keyword evidence="4" id="KW-0663">Pyridoxal phosphate</keyword>
<name>A2RZ08_BURM9</name>
<dbReference type="HOGENOM" id="CLU_029381_0_3_4"/>
<feature type="compositionally biased region" description="Basic residues" evidence="7">
    <location>
        <begin position="1"/>
        <end position="18"/>
    </location>
</feature>
<comment type="cofactor">
    <cofactor evidence="1">
        <name>pyridoxal 5'-phosphate</name>
        <dbReference type="ChEBI" id="CHEBI:597326"/>
    </cofactor>
</comment>
<comment type="similarity">
    <text evidence="2">Belongs to the threonine aldolase family.</text>
</comment>
<dbReference type="Pfam" id="PF01212">
    <property type="entry name" value="Beta_elim_lyase"/>
    <property type="match status" value="1"/>
</dbReference>
<accession>A2RZ08</accession>
<dbReference type="InterPro" id="IPR023603">
    <property type="entry name" value="Low_specificity_L-TA-like"/>
</dbReference>